<comment type="caution">
    <text evidence="1">The sequence shown here is derived from an EMBL/GenBank/DDBJ whole genome shotgun (WGS) entry which is preliminary data.</text>
</comment>
<proteinExistence type="predicted"/>
<reference evidence="1" key="1">
    <citation type="submission" date="2024-03" db="EMBL/GenBank/DDBJ databases">
        <title>Human intestinal bacterial collection.</title>
        <authorList>
            <person name="Pauvert C."/>
            <person name="Hitch T.C.A."/>
            <person name="Clavel T."/>
        </authorList>
    </citation>
    <scope>NUCLEOTIDE SEQUENCE [LARGE SCALE GENOMIC DNA]</scope>
    <source>
        <strain evidence="1">CLA-AA-H89B</strain>
    </source>
</reference>
<evidence type="ECO:0000313" key="2">
    <source>
        <dbReference type="Proteomes" id="UP001546774"/>
    </source>
</evidence>
<name>A0ABV1H4S3_9FIRM</name>
<keyword evidence="2" id="KW-1185">Reference proteome</keyword>
<dbReference type="EMBL" id="JBBMFS010000004">
    <property type="protein sequence ID" value="MEQ2554676.1"/>
    <property type="molecule type" value="Genomic_DNA"/>
</dbReference>
<accession>A0ABV1H4S3</accession>
<evidence type="ECO:0000313" key="1">
    <source>
        <dbReference type="EMBL" id="MEQ2554676.1"/>
    </source>
</evidence>
<organism evidence="1 2">
    <name type="scientific">Lachnospira intestinalis</name>
    <dbReference type="NCBI Taxonomy" id="3133158"/>
    <lineage>
        <taxon>Bacteria</taxon>
        <taxon>Bacillati</taxon>
        <taxon>Bacillota</taxon>
        <taxon>Clostridia</taxon>
        <taxon>Lachnospirales</taxon>
        <taxon>Lachnospiraceae</taxon>
        <taxon>Lachnospira</taxon>
    </lineage>
</organism>
<gene>
    <name evidence="1" type="ORF">WMO37_06520</name>
</gene>
<dbReference type="Proteomes" id="UP001546774">
    <property type="component" value="Unassembled WGS sequence"/>
</dbReference>
<sequence length="60" mass="7270">MQISDELIQYADENDLPLFELPEKYPLIDLFQILCNKLVLEENNKNLEEQLLFQFWIQNI</sequence>
<protein>
    <submittedName>
        <fullName evidence="1">Uncharacterized protein</fullName>
    </submittedName>
</protein>